<sequence>MKKNFTLLVILLSISYPFMVYWGLQQVEAKWILPLVLIILSLRWFSKKQESERKLVIFSVLSLFAVIIFTDQQTGLKFYPVVMNAGFFILFASSLFTNESLVEKLARIKEPDLSQSAIRYTRKVTLAWSVFFIINGTIACLTALFATDEIWMLYNGLIAYVLMGMLATGEWLIRLRVRKA</sequence>
<dbReference type="EMBL" id="JAEILT010000037">
    <property type="protein sequence ID" value="MBJ2138490.1"/>
    <property type="molecule type" value="Genomic_DNA"/>
</dbReference>
<dbReference type="Proteomes" id="UP000649232">
    <property type="component" value="Unassembled WGS sequence"/>
</dbReference>
<keyword evidence="1" id="KW-1133">Transmembrane helix</keyword>
<feature type="transmembrane region" description="Helical" evidence="1">
    <location>
        <begin position="78"/>
        <end position="97"/>
    </location>
</feature>
<organism evidence="2 3">
    <name type="scientific">Paraglaciecola chathamensis</name>
    <dbReference type="NCBI Taxonomy" id="368405"/>
    <lineage>
        <taxon>Bacteria</taxon>
        <taxon>Pseudomonadati</taxon>
        <taxon>Pseudomonadota</taxon>
        <taxon>Gammaproteobacteria</taxon>
        <taxon>Alteromonadales</taxon>
        <taxon>Alteromonadaceae</taxon>
        <taxon>Paraglaciecola</taxon>
    </lineage>
</organism>
<gene>
    <name evidence="2" type="ORF">JEU11_18710</name>
</gene>
<accession>A0ABS0WJ40</accession>
<feature type="transmembrane region" description="Helical" evidence="1">
    <location>
        <begin position="126"/>
        <end position="146"/>
    </location>
</feature>
<dbReference type="RefSeq" id="WP_198825797.1">
    <property type="nucleotide sequence ID" value="NZ_JAEILT010000037.1"/>
</dbReference>
<protein>
    <recommendedName>
        <fullName evidence="4">DNA gyrase subunit B</fullName>
    </recommendedName>
</protein>
<evidence type="ECO:0000313" key="3">
    <source>
        <dbReference type="Proteomes" id="UP000649232"/>
    </source>
</evidence>
<evidence type="ECO:0008006" key="4">
    <source>
        <dbReference type="Google" id="ProtNLM"/>
    </source>
</evidence>
<feature type="transmembrane region" description="Helical" evidence="1">
    <location>
        <begin position="152"/>
        <end position="173"/>
    </location>
</feature>
<evidence type="ECO:0000313" key="2">
    <source>
        <dbReference type="EMBL" id="MBJ2138490.1"/>
    </source>
</evidence>
<keyword evidence="1" id="KW-0812">Transmembrane</keyword>
<feature type="transmembrane region" description="Helical" evidence="1">
    <location>
        <begin position="55"/>
        <end position="72"/>
    </location>
</feature>
<comment type="caution">
    <text evidence="2">The sequence shown here is derived from an EMBL/GenBank/DDBJ whole genome shotgun (WGS) entry which is preliminary data.</text>
</comment>
<name>A0ABS0WJ40_9ALTE</name>
<evidence type="ECO:0000256" key="1">
    <source>
        <dbReference type="SAM" id="Phobius"/>
    </source>
</evidence>
<proteinExistence type="predicted"/>
<feature type="transmembrane region" description="Helical" evidence="1">
    <location>
        <begin position="5"/>
        <end position="23"/>
    </location>
</feature>
<reference evidence="2 3" key="1">
    <citation type="submission" date="2020-12" db="EMBL/GenBank/DDBJ databases">
        <title>Draft genome sequences of nine environmental bacterial isolates colonizing plastic.</title>
        <authorList>
            <person name="Borre I."/>
            <person name="Sonnenschein E.C."/>
        </authorList>
    </citation>
    <scope>NUCLEOTIDE SEQUENCE [LARGE SCALE GENOMIC DNA]</scope>
    <source>
        <strain evidence="2 3">IB30</strain>
    </source>
</reference>
<keyword evidence="1" id="KW-0472">Membrane</keyword>
<feature type="transmembrane region" description="Helical" evidence="1">
    <location>
        <begin position="29"/>
        <end position="46"/>
    </location>
</feature>